<comment type="similarity">
    <text evidence="2 6">Belongs to the CSM3 family.</text>
</comment>
<feature type="compositionally biased region" description="Basic and acidic residues" evidence="7">
    <location>
        <begin position="231"/>
        <end position="245"/>
    </location>
</feature>
<evidence type="ECO:0000313" key="10">
    <source>
        <dbReference type="Proteomes" id="UP000044841"/>
    </source>
</evidence>
<protein>
    <recommendedName>
        <fullName evidence="6">Chromosome segregation in meiosis protein</fullName>
    </recommendedName>
</protein>
<evidence type="ECO:0000256" key="2">
    <source>
        <dbReference type="ARBA" id="ARBA00006075"/>
    </source>
</evidence>
<feature type="region of interest" description="Disordered" evidence="7">
    <location>
        <begin position="1"/>
        <end position="74"/>
    </location>
</feature>
<reference evidence="9 10" key="1">
    <citation type="submission" date="2015-07" db="EMBL/GenBank/DDBJ databases">
        <authorList>
            <person name="Noorani M."/>
        </authorList>
    </citation>
    <scope>NUCLEOTIDE SEQUENCE [LARGE SCALE GENOMIC DNA]</scope>
    <source>
        <strain evidence="9">BBA 69670</strain>
    </source>
</reference>
<dbReference type="InterPro" id="IPR012923">
    <property type="entry name" value="Csm3"/>
</dbReference>
<dbReference type="GO" id="GO:0031297">
    <property type="term" value="P:replication fork processing"/>
    <property type="evidence" value="ECO:0007669"/>
    <property type="project" value="UniProtKB-UniRule"/>
</dbReference>
<keyword evidence="4 6" id="KW-0539">Nucleus</keyword>
<evidence type="ECO:0000256" key="3">
    <source>
        <dbReference type="ARBA" id="ARBA00022763"/>
    </source>
</evidence>
<feature type="region of interest" description="Disordered" evidence="7">
    <location>
        <begin position="210"/>
        <end position="394"/>
    </location>
</feature>
<dbReference type="EMBL" id="CYGV01001511">
    <property type="protein sequence ID" value="CUA74911.1"/>
    <property type="molecule type" value="Genomic_DNA"/>
</dbReference>
<organism evidence="9 10">
    <name type="scientific">Rhizoctonia solani</name>
    <dbReference type="NCBI Taxonomy" id="456999"/>
    <lineage>
        <taxon>Eukaryota</taxon>
        <taxon>Fungi</taxon>
        <taxon>Dikarya</taxon>
        <taxon>Basidiomycota</taxon>
        <taxon>Agaricomycotina</taxon>
        <taxon>Agaricomycetes</taxon>
        <taxon>Cantharellales</taxon>
        <taxon>Ceratobasidiaceae</taxon>
        <taxon>Rhizoctonia</taxon>
    </lineage>
</organism>
<accession>A0A0K6G8V7</accession>
<keyword evidence="10" id="KW-1185">Reference proteome</keyword>
<comment type="subcellular location">
    <subcellularLocation>
        <location evidence="1 6">Nucleus</location>
    </subcellularLocation>
</comment>
<keyword evidence="3 6" id="KW-0227">DNA damage</keyword>
<dbReference type="GO" id="GO:0031298">
    <property type="term" value="C:replication fork protection complex"/>
    <property type="evidence" value="ECO:0007669"/>
    <property type="project" value="TreeGrafter"/>
</dbReference>
<proteinExistence type="inferred from homology"/>
<gene>
    <name evidence="9" type="ORF">RSOLAG22IIIB_01543</name>
</gene>
<keyword evidence="5 6" id="KW-0131">Cell cycle</keyword>
<dbReference type="GO" id="GO:0043111">
    <property type="term" value="P:replication fork arrest"/>
    <property type="evidence" value="ECO:0007669"/>
    <property type="project" value="TreeGrafter"/>
</dbReference>
<feature type="domain" description="Chromosome segregation in meiosis protein 3" evidence="8">
    <location>
        <begin position="133"/>
        <end position="214"/>
    </location>
</feature>
<evidence type="ECO:0000256" key="5">
    <source>
        <dbReference type="ARBA" id="ARBA00023306"/>
    </source>
</evidence>
<evidence type="ECO:0000313" key="9">
    <source>
        <dbReference type="EMBL" id="CUA74911.1"/>
    </source>
</evidence>
<dbReference type="Proteomes" id="UP000044841">
    <property type="component" value="Unassembled WGS sequence"/>
</dbReference>
<dbReference type="AlphaFoldDB" id="A0A0K6G8V7"/>
<dbReference type="InterPro" id="IPR040038">
    <property type="entry name" value="TIPIN/Csm3/Swi3"/>
</dbReference>
<dbReference type="Pfam" id="PF07962">
    <property type="entry name" value="Swi3"/>
    <property type="match status" value="1"/>
</dbReference>
<sequence>MDNIWDDDAVQVSRSGPSRARILSDDEDEDRPQKRARTTGSSKPLFNPDSDDEGAGADLPPDVGALFDGLEDDDYDMQQLPPQLNIEELQRESDRRVATDAAKKRLMRGDVMDVSGPADGDGKVAKTRKVLPKLDEDRLLTDRDGMRALVRRAKELKIKGKGHELSDLNRVMQMYQLWAHKMFPKMQFQDTVERVEKLCRTKRMHVALSQWRDMDKPRDPEEDDPEANIQDEAHEPAQTDRETRHPPTSSPARITMAPGGPSMRQSQIDREPDEDEEEMWRDMMEAMEAQNAEKEKEQEAPKQKTVVSEKQVEDDYGGGFDEDDWAIMDEMEKEADKTTKPNGSSGDKAQLVLPPSSPPSSPLPWTDHDVSSDAPPELAGTSEDEDDFYAMYEP</sequence>
<name>A0A0K6G8V7_9AGAM</name>
<evidence type="ECO:0000259" key="8">
    <source>
        <dbReference type="Pfam" id="PF07962"/>
    </source>
</evidence>
<evidence type="ECO:0000256" key="1">
    <source>
        <dbReference type="ARBA" id="ARBA00004123"/>
    </source>
</evidence>
<feature type="compositionally biased region" description="Basic and acidic residues" evidence="7">
    <location>
        <begin position="291"/>
        <end position="302"/>
    </location>
</feature>
<evidence type="ECO:0000256" key="7">
    <source>
        <dbReference type="SAM" id="MobiDB-lite"/>
    </source>
</evidence>
<feature type="compositionally biased region" description="Acidic residues" evidence="7">
    <location>
        <begin position="312"/>
        <end position="333"/>
    </location>
</feature>
<evidence type="ECO:0000256" key="6">
    <source>
        <dbReference type="RuleBase" id="RU366049"/>
    </source>
</evidence>
<dbReference type="PANTHER" id="PTHR13220:SF11">
    <property type="entry name" value="TIMELESS-INTERACTING PROTEIN"/>
    <property type="match status" value="1"/>
</dbReference>
<evidence type="ECO:0000256" key="4">
    <source>
        <dbReference type="ARBA" id="ARBA00023242"/>
    </source>
</evidence>
<comment type="function">
    <text evidence="6">Plays an important role in the control of DNA replication and the maintenance of replication fork stability.</text>
</comment>
<dbReference type="GO" id="GO:0006974">
    <property type="term" value="P:DNA damage response"/>
    <property type="evidence" value="ECO:0007669"/>
    <property type="project" value="UniProtKB-KW"/>
</dbReference>
<dbReference type="GO" id="GO:0003677">
    <property type="term" value="F:DNA binding"/>
    <property type="evidence" value="ECO:0007669"/>
    <property type="project" value="TreeGrafter"/>
</dbReference>
<dbReference type="PANTHER" id="PTHR13220">
    <property type="entry name" value="TIMELESS INTERACTING-RELATED"/>
    <property type="match status" value="1"/>
</dbReference>
<dbReference type="GO" id="GO:0000076">
    <property type="term" value="P:DNA replication checkpoint signaling"/>
    <property type="evidence" value="ECO:0007669"/>
    <property type="project" value="UniProtKB-UniRule"/>
</dbReference>